<evidence type="ECO:0000256" key="9">
    <source>
        <dbReference type="ARBA" id="ARBA00022792"/>
    </source>
</evidence>
<dbReference type="InterPro" id="IPR001128">
    <property type="entry name" value="Cyt_P450"/>
</dbReference>
<keyword evidence="10 20" id="KW-0809">Transit peptide</keyword>
<dbReference type="UniPathway" id="UPA00229"/>
<evidence type="ECO:0000256" key="8">
    <source>
        <dbReference type="ARBA" id="ARBA00022723"/>
    </source>
</evidence>
<evidence type="ECO:0000256" key="17">
    <source>
        <dbReference type="ARBA" id="ARBA00023166"/>
    </source>
</evidence>
<gene>
    <name evidence="21" type="ORF">N340_06867</name>
</gene>
<dbReference type="GO" id="GO:0005743">
    <property type="term" value="C:mitochondrial inner membrane"/>
    <property type="evidence" value="ECO:0007669"/>
    <property type="project" value="UniProtKB-SubCell"/>
</dbReference>
<evidence type="ECO:0000256" key="6">
    <source>
        <dbReference type="ARBA" id="ARBA00022548"/>
    </source>
</evidence>
<evidence type="ECO:0000256" key="20">
    <source>
        <dbReference type="RuleBase" id="RU364077"/>
    </source>
</evidence>
<dbReference type="GO" id="GO:0008386">
    <property type="term" value="F:cholesterol monooxygenase (side-chain-cleaving) activity"/>
    <property type="evidence" value="ECO:0007669"/>
    <property type="project" value="UniProtKB-EC"/>
</dbReference>
<dbReference type="InterPro" id="IPR036396">
    <property type="entry name" value="Cyt_P450_sf"/>
</dbReference>
<dbReference type="EC" id="1.14.15.6" evidence="4 20"/>
<comment type="subcellular location">
    <subcellularLocation>
        <location evidence="20">Mitochondrion inner membrane</location>
        <topology evidence="20">Peripheral membrane protein</topology>
    </subcellularLocation>
    <text evidence="20">Localizes to the matrix side of the mitochondrion inner membrane.</text>
</comment>
<dbReference type="EMBL" id="KL472185">
    <property type="protein sequence ID" value="KFV19295.1"/>
    <property type="molecule type" value="Genomic_DNA"/>
</dbReference>
<evidence type="ECO:0000256" key="15">
    <source>
        <dbReference type="ARBA" id="ARBA00023128"/>
    </source>
</evidence>
<comment type="pathway">
    <text evidence="2 20">Lipid metabolism; C21-steroid hormone metabolism.</text>
</comment>
<keyword evidence="6 20" id="KW-0153">Cholesterol metabolism</keyword>
<dbReference type="GO" id="GO:0006700">
    <property type="term" value="P:C21-steroid hormone biosynthetic process"/>
    <property type="evidence" value="ECO:0007669"/>
    <property type="project" value="TreeGrafter"/>
</dbReference>
<evidence type="ECO:0000256" key="16">
    <source>
        <dbReference type="ARBA" id="ARBA00023136"/>
    </source>
</evidence>
<keyword evidence="12 20" id="KW-0408">Iron</keyword>
<comment type="function">
    <text evidence="20">A cytochrome P450 monooxygenase that catalyzes the side-chain hydroxylation and cleavage of cholesterol to pregnenolone, the precursor of most steroid hormones. Catalyzes three sequential oxidation reactions of cholesterol, namely the hydroxylation at C22 followed with the hydroxylation at C20 to yield 20R,22R-hydroxycholesterol that is further cleaved between C20 and C22 to yield the C21-steroid pregnenolone and 4-methylpentanal. Mechanistically, uses molecular oxygen inserting one oxygen atom into a substrate and reducing the second into a water molecule. Two electrons are provided by NADPH via a two-protein mitochondrial transfer system comprising flavoprotein FDXR (adrenodoxin/ferredoxin reductase) and nonheme iron-sulfur protein FDX1 or FDX2 (adrenodoxin/ferredoxin).</text>
</comment>
<evidence type="ECO:0000256" key="1">
    <source>
        <dbReference type="ARBA" id="ARBA00001971"/>
    </source>
</evidence>
<dbReference type="SUPFAM" id="SSF48264">
    <property type="entry name" value="Cytochrome P450"/>
    <property type="match status" value="1"/>
</dbReference>
<feature type="non-terminal residue" evidence="21">
    <location>
        <position position="142"/>
    </location>
</feature>
<dbReference type="InterPro" id="IPR050479">
    <property type="entry name" value="CYP11_CYP27_families"/>
</dbReference>
<evidence type="ECO:0000256" key="4">
    <source>
        <dbReference type="ARBA" id="ARBA00012764"/>
    </source>
</evidence>
<dbReference type="Pfam" id="PF00067">
    <property type="entry name" value="p450"/>
    <property type="match status" value="1"/>
</dbReference>
<evidence type="ECO:0000313" key="22">
    <source>
        <dbReference type="Proteomes" id="UP000053661"/>
    </source>
</evidence>
<evidence type="ECO:0000256" key="13">
    <source>
        <dbReference type="ARBA" id="ARBA00023033"/>
    </source>
</evidence>
<dbReference type="PANTHER" id="PTHR24279:SF3">
    <property type="entry name" value="CHOLESTEROL SIDE-CHAIN CLEAVAGE ENZYME, MITOCHONDRIAL"/>
    <property type="match status" value="1"/>
</dbReference>
<sequence length="142" mass="15997">QRKSTQEYMGILCSLIMRDKLPLDDIKASVTEMMAGGVDTVRSGQGQRAGRRFWLVMSCTEVGRGRAGLSPKRGMWDLSPHPRLHPVAVTLQRYTTQEVILQDYRIPPKTLVQVGLYAMGRDAEVFPKPEQFNPQRWLAAGP</sequence>
<reference evidence="21 22" key="1">
    <citation type="submission" date="2014-04" db="EMBL/GenBank/DDBJ databases">
        <title>Genome evolution of avian class.</title>
        <authorList>
            <person name="Zhang G."/>
            <person name="Li C."/>
        </authorList>
    </citation>
    <scope>NUCLEOTIDE SEQUENCE [LARGE SCALE GENOMIC DNA]</scope>
    <source>
        <strain evidence="21">BGI_N340</strain>
    </source>
</reference>
<evidence type="ECO:0000256" key="2">
    <source>
        <dbReference type="ARBA" id="ARBA00005108"/>
    </source>
</evidence>
<evidence type="ECO:0000256" key="19">
    <source>
        <dbReference type="ARBA" id="ARBA00023250"/>
    </source>
</evidence>
<keyword evidence="13 20" id="KW-0503">Monooxygenase</keyword>
<evidence type="ECO:0000256" key="11">
    <source>
        <dbReference type="ARBA" id="ARBA00023002"/>
    </source>
</evidence>
<name>A0A093CTU8_TAUER</name>
<accession>A0A093CTU8</accession>
<evidence type="ECO:0000256" key="3">
    <source>
        <dbReference type="ARBA" id="ARBA00010617"/>
    </source>
</evidence>
<dbReference type="PANTHER" id="PTHR24279">
    <property type="entry name" value="CYTOCHROME P450"/>
    <property type="match status" value="1"/>
</dbReference>
<keyword evidence="11 20" id="KW-0560">Oxidoreductase</keyword>
<keyword evidence="19 20" id="KW-0755">Steroidogenesis</keyword>
<keyword evidence="7 20" id="KW-0349">Heme</keyword>
<proteinExistence type="inferred from homology"/>
<dbReference type="Gene3D" id="1.10.630.10">
    <property type="entry name" value="Cytochrome P450"/>
    <property type="match status" value="1"/>
</dbReference>
<dbReference type="GO" id="GO:0008203">
    <property type="term" value="P:cholesterol metabolic process"/>
    <property type="evidence" value="ECO:0007669"/>
    <property type="project" value="UniProtKB-KW"/>
</dbReference>
<keyword evidence="9" id="KW-0999">Mitochondrion inner membrane</keyword>
<dbReference type="GO" id="GO:0071375">
    <property type="term" value="P:cellular response to peptide hormone stimulus"/>
    <property type="evidence" value="ECO:0007669"/>
    <property type="project" value="TreeGrafter"/>
</dbReference>
<dbReference type="GO" id="GO:0005506">
    <property type="term" value="F:iron ion binding"/>
    <property type="evidence" value="ECO:0007669"/>
    <property type="project" value="InterPro"/>
</dbReference>
<evidence type="ECO:0000313" key="21">
    <source>
        <dbReference type="EMBL" id="KFV19295.1"/>
    </source>
</evidence>
<evidence type="ECO:0000256" key="10">
    <source>
        <dbReference type="ARBA" id="ARBA00022946"/>
    </source>
</evidence>
<evidence type="ECO:0000256" key="12">
    <source>
        <dbReference type="ARBA" id="ARBA00023004"/>
    </source>
</evidence>
<organism evidence="21 22">
    <name type="scientific">Tauraco erythrolophus</name>
    <name type="common">Red-crested turaco</name>
    <dbReference type="NCBI Taxonomy" id="121530"/>
    <lineage>
        <taxon>Eukaryota</taxon>
        <taxon>Metazoa</taxon>
        <taxon>Chordata</taxon>
        <taxon>Craniata</taxon>
        <taxon>Vertebrata</taxon>
        <taxon>Euteleostomi</taxon>
        <taxon>Archelosauria</taxon>
        <taxon>Archosauria</taxon>
        <taxon>Dinosauria</taxon>
        <taxon>Saurischia</taxon>
        <taxon>Theropoda</taxon>
        <taxon>Coelurosauria</taxon>
        <taxon>Aves</taxon>
        <taxon>Neognathae</taxon>
        <taxon>Neoaves</taxon>
        <taxon>Otidimorphae</taxon>
        <taxon>Musophagiformes</taxon>
        <taxon>Musophagidae</taxon>
        <taxon>Tauraco</taxon>
    </lineage>
</organism>
<dbReference type="AlphaFoldDB" id="A0A093CTU8"/>
<comment type="cofactor">
    <cofactor evidence="1 20">
        <name>heme</name>
        <dbReference type="ChEBI" id="CHEBI:30413"/>
    </cofactor>
</comment>
<evidence type="ECO:0000256" key="14">
    <source>
        <dbReference type="ARBA" id="ARBA00023098"/>
    </source>
</evidence>
<keyword evidence="17 20" id="KW-1207">Sterol metabolism</keyword>
<dbReference type="GO" id="GO:0020037">
    <property type="term" value="F:heme binding"/>
    <property type="evidence" value="ECO:0007669"/>
    <property type="project" value="InterPro"/>
</dbReference>
<comment type="catalytic activity">
    <reaction evidence="20">
        <text>6 reduced [adrenodoxin] + cholesterol + 3 O2 + 6 H(+) = 4-methylpentanal + pregnenolone + 6 oxidized [adrenodoxin] + 4 H2O</text>
        <dbReference type="Rhea" id="RHEA:35739"/>
        <dbReference type="Rhea" id="RHEA-COMP:9998"/>
        <dbReference type="Rhea" id="RHEA-COMP:9999"/>
        <dbReference type="ChEBI" id="CHEBI:15377"/>
        <dbReference type="ChEBI" id="CHEBI:15378"/>
        <dbReference type="ChEBI" id="CHEBI:15379"/>
        <dbReference type="ChEBI" id="CHEBI:16113"/>
        <dbReference type="ChEBI" id="CHEBI:16581"/>
        <dbReference type="ChEBI" id="CHEBI:17998"/>
        <dbReference type="ChEBI" id="CHEBI:33737"/>
        <dbReference type="ChEBI" id="CHEBI:33738"/>
        <dbReference type="EC" id="1.14.15.6"/>
    </reaction>
</comment>
<protein>
    <recommendedName>
        <fullName evidence="5 20">Cholesterol side-chain cleavage enzyme, mitochondrial</fullName>
        <ecNumber evidence="4 20">1.14.15.6</ecNumber>
    </recommendedName>
    <alternativeName>
        <fullName evidence="20">Cholesterol desmolase</fullName>
    </alternativeName>
</protein>
<comment type="similarity">
    <text evidence="3 20">Belongs to the cytochrome P450 family.</text>
</comment>
<dbReference type="GO" id="GO:0034650">
    <property type="term" value="P:cortisol metabolic process"/>
    <property type="evidence" value="ECO:0007669"/>
    <property type="project" value="TreeGrafter"/>
</dbReference>
<dbReference type="GO" id="GO:0006704">
    <property type="term" value="P:glucocorticoid biosynthetic process"/>
    <property type="evidence" value="ECO:0007669"/>
    <property type="project" value="TreeGrafter"/>
</dbReference>
<feature type="non-terminal residue" evidence="21">
    <location>
        <position position="1"/>
    </location>
</feature>
<keyword evidence="22" id="KW-1185">Reference proteome</keyword>
<keyword evidence="15 20" id="KW-0496">Mitochondrion</keyword>
<evidence type="ECO:0000256" key="5">
    <source>
        <dbReference type="ARBA" id="ARBA00019844"/>
    </source>
</evidence>
<evidence type="ECO:0000256" key="7">
    <source>
        <dbReference type="ARBA" id="ARBA00022617"/>
    </source>
</evidence>
<evidence type="ECO:0000256" key="18">
    <source>
        <dbReference type="ARBA" id="ARBA00023221"/>
    </source>
</evidence>
<keyword evidence="18 20" id="KW-0753">Steroid metabolism</keyword>
<keyword evidence="8 20" id="KW-0479">Metal-binding</keyword>
<keyword evidence="16 20" id="KW-0472">Membrane</keyword>
<dbReference type="Proteomes" id="UP000053661">
    <property type="component" value="Unassembled WGS sequence"/>
</dbReference>
<keyword evidence="14 20" id="KW-0443">Lipid metabolism</keyword>